<dbReference type="AlphaFoldDB" id="A0A1D1VT70"/>
<organism evidence="2 3">
    <name type="scientific">Ramazzottius varieornatus</name>
    <name type="common">Water bear</name>
    <name type="synonym">Tardigrade</name>
    <dbReference type="NCBI Taxonomy" id="947166"/>
    <lineage>
        <taxon>Eukaryota</taxon>
        <taxon>Metazoa</taxon>
        <taxon>Ecdysozoa</taxon>
        <taxon>Tardigrada</taxon>
        <taxon>Eutardigrada</taxon>
        <taxon>Parachela</taxon>
        <taxon>Hypsibioidea</taxon>
        <taxon>Ramazzottiidae</taxon>
        <taxon>Ramazzottius</taxon>
    </lineage>
</organism>
<sequence>MAAHLQWDLCLSPAVSLLDLTFDCTNVKTCTGCTLYINVER</sequence>
<evidence type="ECO:0000313" key="3">
    <source>
        <dbReference type="Proteomes" id="UP000186922"/>
    </source>
</evidence>
<reference evidence="2 3" key="1">
    <citation type="journal article" date="2016" name="Nat. Commun.">
        <title>Extremotolerant tardigrade genome and improved radiotolerance of human cultured cells by tardigrade-unique protein.</title>
        <authorList>
            <person name="Hashimoto T."/>
            <person name="Horikawa D.D."/>
            <person name="Saito Y."/>
            <person name="Kuwahara H."/>
            <person name="Kozuka-Hata H."/>
            <person name="Shin-I T."/>
            <person name="Minakuchi Y."/>
            <person name="Ohishi K."/>
            <person name="Motoyama A."/>
            <person name="Aizu T."/>
            <person name="Enomoto A."/>
            <person name="Kondo K."/>
            <person name="Tanaka S."/>
            <person name="Hara Y."/>
            <person name="Koshikawa S."/>
            <person name="Sagara H."/>
            <person name="Miura T."/>
            <person name="Yokobori S."/>
            <person name="Miyagawa K."/>
            <person name="Suzuki Y."/>
            <person name="Kubo T."/>
            <person name="Oyama M."/>
            <person name="Kohara Y."/>
            <person name="Fujiyama A."/>
            <person name="Arakawa K."/>
            <person name="Katayama T."/>
            <person name="Toyoda A."/>
            <person name="Kunieda T."/>
        </authorList>
    </citation>
    <scope>NUCLEOTIDE SEQUENCE [LARGE SCALE GENOMIC DNA]</scope>
    <source>
        <strain evidence="2 3">YOKOZUNA-1</strain>
    </source>
</reference>
<feature type="chain" id="PRO_5008898809" evidence="1">
    <location>
        <begin position="18"/>
        <end position="41"/>
    </location>
</feature>
<dbReference type="EMBL" id="BDGG01000011">
    <property type="protein sequence ID" value="GAV04742.1"/>
    <property type="molecule type" value="Genomic_DNA"/>
</dbReference>
<evidence type="ECO:0000313" key="2">
    <source>
        <dbReference type="EMBL" id="GAV04742.1"/>
    </source>
</evidence>
<feature type="signal peptide" evidence="1">
    <location>
        <begin position="1"/>
        <end position="17"/>
    </location>
</feature>
<evidence type="ECO:0000256" key="1">
    <source>
        <dbReference type="SAM" id="SignalP"/>
    </source>
</evidence>
<keyword evidence="1" id="KW-0732">Signal</keyword>
<dbReference type="Proteomes" id="UP000186922">
    <property type="component" value="Unassembled WGS sequence"/>
</dbReference>
<name>A0A1D1VT70_RAMVA</name>
<gene>
    <name evidence="2" type="primary">RvY_14974-1</name>
    <name evidence="2" type="synonym">RvY_14974.1</name>
    <name evidence="2" type="ORF">RvY_14974</name>
</gene>
<accession>A0A1D1VT70</accession>
<keyword evidence="3" id="KW-1185">Reference proteome</keyword>
<protein>
    <submittedName>
        <fullName evidence="2">Uncharacterized protein</fullName>
    </submittedName>
</protein>
<comment type="caution">
    <text evidence="2">The sequence shown here is derived from an EMBL/GenBank/DDBJ whole genome shotgun (WGS) entry which is preliminary data.</text>
</comment>
<proteinExistence type="predicted"/>